<reference evidence="1" key="1">
    <citation type="journal article" date="2023" name="G3 (Bethesda)">
        <title>A reference genome for the long-term kleptoplast-retaining sea slug Elysia crispata morphotype clarki.</title>
        <authorList>
            <person name="Eastman K.E."/>
            <person name="Pendleton A.L."/>
            <person name="Shaikh M.A."/>
            <person name="Suttiyut T."/>
            <person name="Ogas R."/>
            <person name="Tomko P."/>
            <person name="Gavelis G."/>
            <person name="Widhalm J.R."/>
            <person name="Wisecaver J.H."/>
        </authorList>
    </citation>
    <scope>NUCLEOTIDE SEQUENCE</scope>
    <source>
        <strain evidence="1">ECLA1</strain>
    </source>
</reference>
<protein>
    <submittedName>
        <fullName evidence="1">Uncharacterized protein</fullName>
    </submittedName>
</protein>
<sequence>MRRWLRVTNFAESLPCETEQWTSALPLESLITRIYIGSNQSGFMWGYLFSGCKPSSSALPANICLELSFLSDAFKGNVLCLPTFCLELSLLGQPSNVFYSPTFA</sequence>
<dbReference type="EMBL" id="JAWDGP010001131">
    <property type="protein sequence ID" value="KAK3794256.1"/>
    <property type="molecule type" value="Genomic_DNA"/>
</dbReference>
<name>A0AAE1AVR5_9GAST</name>
<gene>
    <name evidence="1" type="ORF">RRG08_039037</name>
</gene>
<comment type="caution">
    <text evidence="1">The sequence shown here is derived from an EMBL/GenBank/DDBJ whole genome shotgun (WGS) entry which is preliminary data.</text>
</comment>
<keyword evidence="2" id="KW-1185">Reference proteome</keyword>
<organism evidence="1 2">
    <name type="scientific">Elysia crispata</name>
    <name type="common">lettuce slug</name>
    <dbReference type="NCBI Taxonomy" id="231223"/>
    <lineage>
        <taxon>Eukaryota</taxon>
        <taxon>Metazoa</taxon>
        <taxon>Spiralia</taxon>
        <taxon>Lophotrochozoa</taxon>
        <taxon>Mollusca</taxon>
        <taxon>Gastropoda</taxon>
        <taxon>Heterobranchia</taxon>
        <taxon>Euthyneura</taxon>
        <taxon>Panpulmonata</taxon>
        <taxon>Sacoglossa</taxon>
        <taxon>Placobranchoidea</taxon>
        <taxon>Plakobranchidae</taxon>
        <taxon>Elysia</taxon>
    </lineage>
</organism>
<accession>A0AAE1AVR5</accession>
<evidence type="ECO:0000313" key="1">
    <source>
        <dbReference type="EMBL" id="KAK3794256.1"/>
    </source>
</evidence>
<dbReference type="AlphaFoldDB" id="A0AAE1AVR5"/>
<dbReference type="Proteomes" id="UP001283361">
    <property type="component" value="Unassembled WGS sequence"/>
</dbReference>
<evidence type="ECO:0000313" key="2">
    <source>
        <dbReference type="Proteomes" id="UP001283361"/>
    </source>
</evidence>
<proteinExistence type="predicted"/>